<dbReference type="InterPro" id="IPR007504">
    <property type="entry name" value="H/ACA_rnp_Gar1/Naf1"/>
</dbReference>
<protein>
    <submittedName>
        <fullName evidence="1">RNA-binding protein involved in rRNA processing</fullName>
    </submittedName>
</protein>
<accession>L0IB47</accession>
<dbReference type="eggNOG" id="arCOG02466">
    <property type="taxonomic scope" value="Archaea"/>
</dbReference>
<dbReference type="RefSeq" id="WP_015300624.1">
    <property type="nucleotide sequence ID" value="NC_019964.1"/>
</dbReference>
<dbReference type="HOGENOM" id="CLU_165884_3_1_2"/>
<dbReference type="Gene3D" id="2.40.10.230">
    <property type="entry name" value="Probable tRNA pseudouridine synthase domain"/>
    <property type="match status" value="1"/>
</dbReference>
<dbReference type="OrthoDB" id="60264at2157"/>
<keyword evidence="2" id="KW-1185">Reference proteome</keyword>
<gene>
    <name evidence="1" type="ordered locus">Halru_1361</name>
</gene>
<dbReference type="Proteomes" id="UP000010846">
    <property type="component" value="Chromosome"/>
</dbReference>
<dbReference type="EMBL" id="CP003050">
    <property type="protein sequence ID" value="AGB15974.1"/>
    <property type="molecule type" value="Genomic_DNA"/>
</dbReference>
<name>L0IB47_HALRX</name>
<evidence type="ECO:0000313" key="1">
    <source>
        <dbReference type="EMBL" id="AGB15974.1"/>
    </source>
</evidence>
<dbReference type="InterPro" id="IPR038664">
    <property type="entry name" value="Gar1/Naf1_Cbf5-bd_sf"/>
</dbReference>
<proteinExistence type="predicted"/>
<sequence>MRRAGSVVEVAQGLLVCRATDDIDIGTPVLDDSLTSVGRVVDVFGPVAEPYFAVTPSSSVHPPTLVGERVYVR</sequence>
<dbReference type="GO" id="GO:0042254">
    <property type="term" value="P:ribosome biogenesis"/>
    <property type="evidence" value="ECO:0007669"/>
    <property type="project" value="InterPro"/>
</dbReference>
<dbReference type="KEGG" id="hru:Halru_1361"/>
<dbReference type="NCBIfam" id="NF009628">
    <property type="entry name" value="PRK13149.1-2"/>
    <property type="match status" value="1"/>
</dbReference>
<dbReference type="Pfam" id="PF04410">
    <property type="entry name" value="Gar1"/>
    <property type="match status" value="1"/>
</dbReference>
<evidence type="ECO:0000313" key="2">
    <source>
        <dbReference type="Proteomes" id="UP000010846"/>
    </source>
</evidence>
<dbReference type="SUPFAM" id="SSF50447">
    <property type="entry name" value="Translation proteins"/>
    <property type="match status" value="1"/>
</dbReference>
<reference evidence="1" key="1">
    <citation type="submission" date="2011-09" db="EMBL/GenBank/DDBJ databases">
        <title>Complete sequence of Halovivax ruber XH-70.</title>
        <authorList>
            <consortium name="US DOE Joint Genome Institute"/>
            <person name="Lucas S."/>
            <person name="Han J."/>
            <person name="Lapidus A."/>
            <person name="Cheng J.-F."/>
            <person name="Goodwin L."/>
            <person name="Pitluck S."/>
            <person name="Peters L."/>
            <person name="Mikhailova N."/>
            <person name="Davenport K."/>
            <person name="Detter J.C."/>
            <person name="Han C."/>
            <person name="Tapia R."/>
            <person name="Land M."/>
            <person name="Hauser L."/>
            <person name="Kyrpides N."/>
            <person name="Ivanova N."/>
            <person name="Pagani I."/>
            <person name="Sproer C."/>
            <person name="Anderson I."/>
            <person name="Woyke T."/>
        </authorList>
    </citation>
    <scope>NUCLEOTIDE SEQUENCE</scope>
    <source>
        <strain evidence="1">XH-70</strain>
    </source>
</reference>
<dbReference type="InterPro" id="IPR009000">
    <property type="entry name" value="Transl_B-barrel_sf"/>
</dbReference>
<dbReference type="AlphaFoldDB" id="L0IB47"/>
<dbReference type="STRING" id="797302.Halru_1361"/>
<dbReference type="GeneID" id="14376149"/>
<dbReference type="GO" id="GO:0001522">
    <property type="term" value="P:pseudouridine synthesis"/>
    <property type="evidence" value="ECO:0007669"/>
    <property type="project" value="InterPro"/>
</dbReference>
<organism evidence="1 2">
    <name type="scientific">Halovivax ruber (strain DSM 18193 / JCM 13892 / XH-70)</name>
    <dbReference type="NCBI Taxonomy" id="797302"/>
    <lineage>
        <taxon>Archaea</taxon>
        <taxon>Methanobacteriati</taxon>
        <taxon>Methanobacteriota</taxon>
        <taxon>Stenosarchaea group</taxon>
        <taxon>Halobacteria</taxon>
        <taxon>Halobacteriales</taxon>
        <taxon>Natrialbaceae</taxon>
        <taxon>Halovivax</taxon>
    </lineage>
</organism>